<accession>A0A0D2VRK0</accession>
<feature type="transmembrane region" description="Helical" evidence="1">
    <location>
        <begin position="500"/>
        <end position="519"/>
    </location>
</feature>
<evidence type="ECO:0000313" key="2">
    <source>
        <dbReference type="EMBL" id="KJE93507.1"/>
    </source>
</evidence>
<feature type="transmembrane region" description="Helical" evidence="1">
    <location>
        <begin position="357"/>
        <end position="379"/>
    </location>
</feature>
<keyword evidence="1" id="KW-0472">Membrane</keyword>
<gene>
    <name evidence="2" type="ORF">CAOG_009758</name>
</gene>
<keyword evidence="3" id="KW-1185">Reference proteome</keyword>
<dbReference type="AlphaFoldDB" id="A0A0D2VRK0"/>
<organism evidence="2 3">
    <name type="scientific">Capsaspora owczarzaki (strain ATCC 30864)</name>
    <dbReference type="NCBI Taxonomy" id="595528"/>
    <lineage>
        <taxon>Eukaryota</taxon>
        <taxon>Filasterea</taxon>
        <taxon>Capsaspora</taxon>
    </lineage>
</organism>
<keyword evidence="1" id="KW-1133">Transmembrane helix</keyword>
<dbReference type="InParanoid" id="A0A0D2VRK0"/>
<feature type="transmembrane region" description="Helical" evidence="1">
    <location>
        <begin position="469"/>
        <end position="488"/>
    </location>
</feature>
<protein>
    <submittedName>
        <fullName evidence="2">Uncharacterized protein</fullName>
    </submittedName>
</protein>
<feature type="transmembrane region" description="Helical" evidence="1">
    <location>
        <begin position="297"/>
        <end position="319"/>
    </location>
</feature>
<dbReference type="Proteomes" id="UP000008743">
    <property type="component" value="Unassembled WGS sequence"/>
</dbReference>
<reference evidence="3" key="1">
    <citation type="submission" date="2011-02" db="EMBL/GenBank/DDBJ databases">
        <title>The Genome Sequence of Capsaspora owczarzaki ATCC 30864.</title>
        <authorList>
            <person name="Russ C."/>
            <person name="Cuomo C."/>
            <person name="Burger G."/>
            <person name="Gray M.W."/>
            <person name="Holland P.W.H."/>
            <person name="King N."/>
            <person name="Lang F.B.F."/>
            <person name="Roger A.J."/>
            <person name="Ruiz-Trillo I."/>
            <person name="Young S.K."/>
            <person name="Zeng Q."/>
            <person name="Gargeya S."/>
            <person name="Alvarado L."/>
            <person name="Berlin A."/>
            <person name="Chapman S.B."/>
            <person name="Chen Z."/>
            <person name="Freedman E."/>
            <person name="Gellesch M."/>
            <person name="Goldberg J."/>
            <person name="Griggs A."/>
            <person name="Gujja S."/>
            <person name="Heilman E."/>
            <person name="Heiman D."/>
            <person name="Howarth C."/>
            <person name="Mehta T."/>
            <person name="Neiman D."/>
            <person name="Pearson M."/>
            <person name="Roberts A."/>
            <person name="Saif S."/>
            <person name="Shea T."/>
            <person name="Shenoy N."/>
            <person name="Sisk P."/>
            <person name="Stolte C."/>
            <person name="Sykes S."/>
            <person name="White J."/>
            <person name="Yandava C."/>
            <person name="Haas B."/>
            <person name="Nusbaum C."/>
            <person name="Birren B."/>
        </authorList>
    </citation>
    <scope>NUCLEOTIDE SEQUENCE</scope>
    <source>
        <strain evidence="3">ATCC 30864</strain>
    </source>
</reference>
<sequence>MECSLNQCAPSQVDGSCFVASLHPQLLCLVLELVGNVRVGNNALAHTVRLRHAIDGLRMVSLGGGEPRGDGRGEFGVSSSSIASLLEPLALQLQHVAVANDGVHRARRAGFFEQLGRSGKVLRKVSITAGVGNRQSNLRVGVTAFCSADEPVLCFFRVLWLGTQSNTQAELCARMAAHGSLTEPLDTLALVDGGRTPFSLAFEVGHSSQVLRMTMVLFGCTFGPREGQVTVGNAASAAGIHVAQGRHGGRIAARSSALEENKRGALQLVRIDVFMFAFIVFFLTVRMSMARSMRVSMAFVVIAVRVAMAMRAIGFFVFIMGAVRMAVATLAAVRMSVSALVRVTMTRFILIMATMRMTVPTVATMGMAMTVIIFIITAVRMTVPSVATMRVAMTAVIPVVRMATTHMNTALLVCLLAKEVAKIDSGMDVVLFCSFRPKVLRASFVLKVVIEQPAKDGLRMRQALGGRTLVVLGCNCLGSISFVVGNRAPSVTMTMVAMRTMYVVVPAAVVAVRCLALFLKNGPYWNGNADGLSRRTDGLGFEVGRILIECLCHKILANGRTALGDVLTPINEATGARLLHQLTRRGAHVTRIAAVDKQSQRKQRRAMAARNAPLVSLHSSVILVAAHEVVVQTKQKVGVRVVLRSSMRGIVTHLAVVCCHQRIIARKCAEACCCGCGGLRCKHDVFGHAVREPQVLRLGAQCRDTIARAAEQRQQALTTVLLVKSWRGHFFQQR</sequence>
<keyword evidence="1" id="KW-0812">Transmembrane</keyword>
<name>A0A0D2VRK0_CAPO3</name>
<evidence type="ECO:0000313" key="3">
    <source>
        <dbReference type="Proteomes" id="UP000008743"/>
    </source>
</evidence>
<evidence type="ECO:0000256" key="1">
    <source>
        <dbReference type="SAM" id="Phobius"/>
    </source>
</evidence>
<feature type="transmembrane region" description="Helical" evidence="1">
    <location>
        <begin position="391"/>
        <end position="417"/>
    </location>
</feature>
<feature type="transmembrane region" description="Helical" evidence="1">
    <location>
        <begin position="264"/>
        <end position="285"/>
    </location>
</feature>
<dbReference type="EMBL" id="KE346365">
    <property type="protein sequence ID" value="KJE93507.1"/>
    <property type="molecule type" value="Genomic_DNA"/>
</dbReference>
<feature type="transmembrane region" description="Helical" evidence="1">
    <location>
        <begin position="325"/>
        <end position="345"/>
    </location>
</feature>
<proteinExistence type="predicted"/>